<name>A0A067Q2N3_9AGAM</name>
<sequence length="282" mass="30967">MVDVKPEEEKVKSVMSVGLPRFLKKPEFKAVESEVIEGIDEGLKGVDVEFVRDCLEEVGPRMMQVLASVQAEPIRNALPKELSIIINDLSADLPTHMFAVYARQPSPPSSSSDAPRRRVTLFPIHNIVMASHCANLPRLSTEKPKTPEKVGEEVTVPVVPLCIPSPQTFPQLSAYLYTKRSDHLLASLLPCPPPQPFVFSSSSSSSPSDSPESHDAKLLAYAKKLAGTYTPNALLQHAMLINGLWRNVCALGVDEERLWCTLDLAWEVVLRAMALATGVEFA</sequence>
<dbReference type="AlphaFoldDB" id="A0A067Q2N3"/>
<gene>
    <name evidence="1" type="ORF">JAAARDRAFT_132305</name>
</gene>
<dbReference type="HOGENOM" id="CLU_059618_0_0_1"/>
<evidence type="ECO:0000313" key="2">
    <source>
        <dbReference type="Proteomes" id="UP000027265"/>
    </source>
</evidence>
<keyword evidence="2" id="KW-1185">Reference proteome</keyword>
<accession>A0A067Q2N3</accession>
<evidence type="ECO:0000313" key="1">
    <source>
        <dbReference type="EMBL" id="KDQ56851.1"/>
    </source>
</evidence>
<dbReference type="EMBL" id="KL197721">
    <property type="protein sequence ID" value="KDQ56851.1"/>
    <property type="molecule type" value="Genomic_DNA"/>
</dbReference>
<reference evidence="2" key="1">
    <citation type="journal article" date="2014" name="Proc. Natl. Acad. Sci. U.S.A.">
        <title>Extensive sampling of basidiomycete genomes demonstrates inadequacy of the white-rot/brown-rot paradigm for wood decay fungi.</title>
        <authorList>
            <person name="Riley R."/>
            <person name="Salamov A.A."/>
            <person name="Brown D.W."/>
            <person name="Nagy L.G."/>
            <person name="Floudas D."/>
            <person name="Held B.W."/>
            <person name="Levasseur A."/>
            <person name="Lombard V."/>
            <person name="Morin E."/>
            <person name="Otillar R."/>
            <person name="Lindquist E.A."/>
            <person name="Sun H."/>
            <person name="LaButti K.M."/>
            <person name="Schmutz J."/>
            <person name="Jabbour D."/>
            <person name="Luo H."/>
            <person name="Baker S.E."/>
            <person name="Pisabarro A.G."/>
            <person name="Walton J.D."/>
            <person name="Blanchette R.A."/>
            <person name="Henrissat B."/>
            <person name="Martin F."/>
            <person name="Cullen D."/>
            <person name="Hibbett D.S."/>
            <person name="Grigoriev I.V."/>
        </authorList>
    </citation>
    <scope>NUCLEOTIDE SEQUENCE [LARGE SCALE GENOMIC DNA]</scope>
    <source>
        <strain evidence="2">MUCL 33604</strain>
    </source>
</reference>
<organism evidence="1 2">
    <name type="scientific">Jaapia argillacea MUCL 33604</name>
    <dbReference type="NCBI Taxonomy" id="933084"/>
    <lineage>
        <taxon>Eukaryota</taxon>
        <taxon>Fungi</taxon>
        <taxon>Dikarya</taxon>
        <taxon>Basidiomycota</taxon>
        <taxon>Agaricomycotina</taxon>
        <taxon>Agaricomycetes</taxon>
        <taxon>Agaricomycetidae</taxon>
        <taxon>Jaapiales</taxon>
        <taxon>Jaapiaceae</taxon>
        <taxon>Jaapia</taxon>
    </lineage>
</organism>
<proteinExistence type="predicted"/>
<protein>
    <recommendedName>
        <fullName evidence="3">Clp1-like protein</fullName>
    </recommendedName>
</protein>
<dbReference type="OrthoDB" id="2570975at2759"/>
<dbReference type="Proteomes" id="UP000027265">
    <property type="component" value="Unassembled WGS sequence"/>
</dbReference>
<dbReference type="InParanoid" id="A0A067Q2N3"/>
<evidence type="ECO:0008006" key="3">
    <source>
        <dbReference type="Google" id="ProtNLM"/>
    </source>
</evidence>